<keyword evidence="3 5" id="KW-1133">Transmembrane helix</keyword>
<comment type="caution">
    <text evidence="6">The sequence shown here is derived from an EMBL/GenBank/DDBJ whole genome shotgun (WGS) entry which is preliminary data.</text>
</comment>
<feature type="transmembrane region" description="Helical" evidence="5">
    <location>
        <begin position="230"/>
        <end position="247"/>
    </location>
</feature>
<comment type="subcellular location">
    <subcellularLocation>
        <location evidence="5">Cell membrane</location>
        <topology evidence="5">Multi-pass membrane protein</topology>
    </subcellularLocation>
    <subcellularLocation>
        <location evidence="1">Membrane</location>
        <topology evidence="1">Multi-pass membrane protein</topology>
    </subcellularLocation>
</comment>
<dbReference type="EMBL" id="BFBR01000005">
    <property type="protein sequence ID" value="GBF58125.1"/>
    <property type="molecule type" value="Genomic_DNA"/>
</dbReference>
<keyword evidence="5" id="KW-0813">Transport</keyword>
<name>A0A2P2EAP6_9PROT</name>
<dbReference type="AlphaFoldDB" id="A0A2P2EAP6"/>
<comment type="similarity">
    <text evidence="5">Belongs to the TatC family.</text>
</comment>
<sequence length="279" mass="30243">MSDLVPQSEIPNPPLSADEAAIEATRAPLMDHLLELRDRLIWSVASIAAGFAICFAVWHYLLAWLLMPYENAVIAVKGADALKSGMGLIYTAPLEAFITQIRVALFGGICLAFPMISFQLYRFVAPGLYSHEKRAFVPFLVMAPVLFTLGAAMAYFVVMPMVMQFSLRQELAPATGGVGVVYQGKISEYVGMITTLILGFGACFQLPVVQVLLGRAGLVDGKTWLDNGRYAIFGIFVVAAVVTPPDIISQFSLAVPLVLLYYIGAFIVRLGEPKDASAD</sequence>
<evidence type="ECO:0000313" key="6">
    <source>
        <dbReference type="EMBL" id="GBF58125.1"/>
    </source>
</evidence>
<dbReference type="NCBIfam" id="TIGR00945">
    <property type="entry name" value="tatC"/>
    <property type="match status" value="1"/>
</dbReference>
<accession>A0A2P2EAP6</accession>
<dbReference type="RefSeq" id="WP_238164940.1">
    <property type="nucleotide sequence ID" value="NZ_BFBR01000005.1"/>
</dbReference>
<keyword evidence="2 5" id="KW-0812">Transmembrane</keyword>
<gene>
    <name evidence="5 6" type="primary">tatC</name>
    <name evidence="6" type="ORF">PbB2_01796</name>
</gene>
<evidence type="ECO:0000256" key="1">
    <source>
        <dbReference type="ARBA" id="ARBA00004141"/>
    </source>
</evidence>
<feature type="transmembrane region" description="Helical" evidence="5">
    <location>
        <begin position="103"/>
        <end position="124"/>
    </location>
</feature>
<evidence type="ECO:0000256" key="3">
    <source>
        <dbReference type="ARBA" id="ARBA00022989"/>
    </source>
</evidence>
<feature type="transmembrane region" description="Helical" evidence="5">
    <location>
        <begin position="40"/>
        <end position="61"/>
    </location>
</feature>
<dbReference type="PANTHER" id="PTHR30371">
    <property type="entry name" value="SEC-INDEPENDENT PROTEIN TRANSLOCASE PROTEIN TATC"/>
    <property type="match status" value="1"/>
</dbReference>
<comment type="subunit">
    <text evidence="5">The Tat system comprises two distinct complexes: a TatABC complex, containing multiple copies of TatA, TatB and TatC subunits, and a separate TatA complex, containing only TatA subunits. Substrates initially bind to the TatABC complex, which probably triggers association of the separate TatA complex to form the active translocon.</text>
</comment>
<keyword evidence="5" id="KW-0811">Translocation</keyword>
<dbReference type="HAMAP" id="MF_00902">
    <property type="entry name" value="TatC"/>
    <property type="match status" value="1"/>
</dbReference>
<dbReference type="GO" id="GO:0065002">
    <property type="term" value="P:intracellular protein transmembrane transport"/>
    <property type="evidence" value="ECO:0007669"/>
    <property type="project" value="TreeGrafter"/>
</dbReference>
<reference evidence="6" key="1">
    <citation type="journal article" date="2018" name="Genome Announc.">
        <title>Draft Genome Sequence of "Candidatus Phycosocius bacilliformis," an Alphaproteobacterial Ectosymbiont of the Hydrocarbon-Producing Green Alga Botryococcus braunii.</title>
        <authorList>
            <person name="Tanabe Y."/>
            <person name="Yamaguchi H."/>
            <person name="Watanabe M.M."/>
        </authorList>
    </citation>
    <scope>NUCLEOTIDE SEQUENCE [LARGE SCALE GENOMIC DNA]</scope>
    <source>
        <strain evidence="6">BOTRYCO-2</strain>
    </source>
</reference>
<proteinExistence type="inferred from homology"/>
<feature type="transmembrane region" description="Helical" evidence="5">
    <location>
        <begin position="189"/>
        <end position="209"/>
    </location>
</feature>
<organism evidence="6 7">
    <name type="scientific">Candidatus Phycosocius bacilliformis</name>
    <dbReference type="NCBI Taxonomy" id="1445552"/>
    <lineage>
        <taxon>Bacteria</taxon>
        <taxon>Pseudomonadati</taxon>
        <taxon>Pseudomonadota</taxon>
        <taxon>Alphaproteobacteria</taxon>
        <taxon>Caulobacterales</taxon>
        <taxon>Caulobacterales incertae sedis</taxon>
        <taxon>Candidatus Phycosocius</taxon>
    </lineage>
</organism>
<dbReference type="GO" id="GO:0009977">
    <property type="term" value="F:proton motive force dependent protein transmembrane transporter activity"/>
    <property type="evidence" value="ECO:0007669"/>
    <property type="project" value="TreeGrafter"/>
</dbReference>
<comment type="function">
    <text evidence="5">Part of the twin-arginine translocation (Tat) system that transports large folded proteins containing a characteristic twin-arginine motif in their signal peptide across membranes. Together with TatB, TatC is part of a receptor directly interacting with Tat signal peptides.</text>
</comment>
<dbReference type="PRINTS" id="PR01840">
    <property type="entry name" value="TATCFAMILY"/>
</dbReference>
<dbReference type="PANTHER" id="PTHR30371:SF0">
    <property type="entry name" value="SEC-INDEPENDENT PROTEIN TRANSLOCASE PROTEIN TATC, CHLOROPLASTIC-RELATED"/>
    <property type="match status" value="1"/>
</dbReference>
<dbReference type="GO" id="GO:0033281">
    <property type="term" value="C:TAT protein transport complex"/>
    <property type="evidence" value="ECO:0007669"/>
    <property type="project" value="UniProtKB-UniRule"/>
</dbReference>
<keyword evidence="5" id="KW-1003">Cell membrane</keyword>
<evidence type="ECO:0000256" key="2">
    <source>
        <dbReference type="ARBA" id="ARBA00022692"/>
    </source>
</evidence>
<keyword evidence="5" id="KW-0653">Protein transport</keyword>
<evidence type="ECO:0000256" key="4">
    <source>
        <dbReference type="ARBA" id="ARBA00023136"/>
    </source>
</evidence>
<feature type="transmembrane region" description="Helical" evidence="5">
    <location>
        <begin position="136"/>
        <end position="158"/>
    </location>
</feature>
<keyword evidence="4 5" id="KW-0472">Membrane</keyword>
<dbReference type="Proteomes" id="UP000245086">
    <property type="component" value="Unassembled WGS sequence"/>
</dbReference>
<evidence type="ECO:0000256" key="5">
    <source>
        <dbReference type="HAMAP-Rule" id="MF_00902"/>
    </source>
</evidence>
<dbReference type="GO" id="GO:0043953">
    <property type="term" value="P:protein transport by the Tat complex"/>
    <property type="evidence" value="ECO:0007669"/>
    <property type="project" value="UniProtKB-UniRule"/>
</dbReference>
<feature type="transmembrane region" description="Helical" evidence="5">
    <location>
        <begin position="253"/>
        <end position="271"/>
    </location>
</feature>
<evidence type="ECO:0000313" key="7">
    <source>
        <dbReference type="Proteomes" id="UP000245086"/>
    </source>
</evidence>
<dbReference type="InterPro" id="IPR002033">
    <property type="entry name" value="TatC"/>
</dbReference>
<keyword evidence="7" id="KW-1185">Reference proteome</keyword>
<protein>
    <recommendedName>
        <fullName evidence="5">Sec-independent protein translocase protein TatC</fullName>
    </recommendedName>
</protein>
<dbReference type="Pfam" id="PF00902">
    <property type="entry name" value="TatC"/>
    <property type="match status" value="1"/>
</dbReference>